<feature type="repeat" description="WD" evidence="3">
    <location>
        <begin position="208"/>
        <end position="243"/>
    </location>
</feature>
<evidence type="ECO:0000259" key="5">
    <source>
        <dbReference type="Pfam" id="PF25175"/>
    </source>
</evidence>
<dbReference type="PROSITE" id="PS50082">
    <property type="entry name" value="WD_REPEATS_2"/>
    <property type="match status" value="6"/>
</dbReference>
<dbReference type="PANTHER" id="PTHR22847:SF637">
    <property type="entry name" value="WD REPEAT DOMAIN 5B"/>
    <property type="match status" value="1"/>
</dbReference>
<dbReference type="PROSITE" id="PS50294">
    <property type="entry name" value="WD_REPEATS_REGION"/>
    <property type="match status" value="4"/>
</dbReference>
<feature type="repeat" description="WD" evidence="3">
    <location>
        <begin position="81"/>
        <end position="122"/>
    </location>
</feature>
<dbReference type="SMART" id="SM00320">
    <property type="entry name" value="WD40"/>
    <property type="match status" value="7"/>
</dbReference>
<dbReference type="InterPro" id="IPR015943">
    <property type="entry name" value="WD40/YVTN_repeat-like_dom_sf"/>
</dbReference>
<feature type="repeat" description="WD" evidence="3">
    <location>
        <begin position="272"/>
        <end position="300"/>
    </location>
</feature>
<dbReference type="PANTHER" id="PTHR22847">
    <property type="entry name" value="WD40 REPEAT PROTEIN"/>
    <property type="match status" value="1"/>
</dbReference>
<keyword evidence="2" id="KW-0677">Repeat</keyword>
<sequence length="342" mass="36776">MSTADADGSPKRRRENPLESGLPPEFTKLRYHGKHTKAISCLKCAPTSREGSLALVATGSSDNTIKLWDVTSSSGSSPSTFKGHASGINDLDWSSDSRYVASASDDKNIRIWDAPTGMPLVELRGHTSFVFAVAFNASANLLVSGGFDENVKLWDPRTGNCVSTIPAHSEPITGVSFNRDGTCIVSSSFDGLVRIWDTATSSCLRTFYAEGNPPVSSVSFSPNGKFVLAGTLDDKLRLWNVSNVNGEGGVAKTYVGRQNTKFCCGSAFSVSNPDRQRILAGSEDGSVYIWSINSRNLTQVLKDAHSDIVLAVDASKEREFIATGGSEKDKTVKFWTPTKADN</sequence>
<organism evidence="6 7">
    <name type="scientific">Triparma verrucosa</name>
    <dbReference type="NCBI Taxonomy" id="1606542"/>
    <lineage>
        <taxon>Eukaryota</taxon>
        <taxon>Sar</taxon>
        <taxon>Stramenopiles</taxon>
        <taxon>Ochrophyta</taxon>
        <taxon>Bolidophyceae</taxon>
        <taxon>Parmales</taxon>
        <taxon>Triparmaceae</taxon>
        <taxon>Triparma</taxon>
    </lineage>
</organism>
<evidence type="ECO:0000313" key="6">
    <source>
        <dbReference type="EMBL" id="GMH83811.1"/>
    </source>
</evidence>
<dbReference type="Gene3D" id="2.130.10.10">
    <property type="entry name" value="YVTN repeat-like/Quinoprotein amine dehydrogenase"/>
    <property type="match status" value="1"/>
</dbReference>
<keyword evidence="1 3" id="KW-0853">WD repeat</keyword>
<feature type="repeat" description="WD" evidence="3">
    <location>
        <begin position="165"/>
        <end position="206"/>
    </location>
</feature>
<dbReference type="GO" id="GO:0048188">
    <property type="term" value="C:Set1C/COMPASS complex"/>
    <property type="evidence" value="ECO:0007669"/>
    <property type="project" value="TreeGrafter"/>
</dbReference>
<dbReference type="InterPro" id="IPR019775">
    <property type="entry name" value="WD40_repeat_CS"/>
</dbReference>
<gene>
    <name evidence="6" type="ORF">TrVE_jg3522</name>
</gene>
<dbReference type="GO" id="GO:0042393">
    <property type="term" value="F:histone binding"/>
    <property type="evidence" value="ECO:0007669"/>
    <property type="project" value="TreeGrafter"/>
</dbReference>
<dbReference type="EMBL" id="BRXX01000030">
    <property type="protein sequence ID" value="GMH83811.1"/>
    <property type="molecule type" value="Genomic_DNA"/>
</dbReference>
<dbReference type="InterPro" id="IPR036322">
    <property type="entry name" value="WD40_repeat_dom_sf"/>
</dbReference>
<comment type="caution">
    <text evidence="6">The sequence shown here is derived from an EMBL/GenBank/DDBJ whole genome shotgun (WGS) entry which is preliminary data.</text>
</comment>
<protein>
    <recommendedName>
        <fullName evidence="5">WDR5-like beta-propeller domain-containing protein</fullName>
    </recommendedName>
</protein>
<reference evidence="7" key="1">
    <citation type="journal article" date="2023" name="Commun. Biol.">
        <title>Genome analysis of Parmales, the sister group of diatoms, reveals the evolutionary specialization of diatoms from phago-mixotrophs to photoautotrophs.</title>
        <authorList>
            <person name="Ban H."/>
            <person name="Sato S."/>
            <person name="Yoshikawa S."/>
            <person name="Yamada K."/>
            <person name="Nakamura Y."/>
            <person name="Ichinomiya M."/>
            <person name="Sato N."/>
            <person name="Blanc-Mathieu R."/>
            <person name="Endo H."/>
            <person name="Kuwata A."/>
            <person name="Ogata H."/>
        </authorList>
    </citation>
    <scope>NUCLEOTIDE SEQUENCE [LARGE SCALE GENOMIC DNA]</scope>
    <source>
        <strain evidence="7">NIES 3699</strain>
    </source>
</reference>
<feature type="domain" description="WDR5-like beta-propeller" evidence="5">
    <location>
        <begin position="34"/>
        <end position="336"/>
    </location>
</feature>
<evidence type="ECO:0000256" key="3">
    <source>
        <dbReference type="PROSITE-ProRule" id="PRU00221"/>
    </source>
</evidence>
<dbReference type="CDD" id="cd00200">
    <property type="entry name" value="WD40"/>
    <property type="match status" value="1"/>
</dbReference>
<dbReference type="InterPro" id="IPR059122">
    <property type="entry name" value="Beta-prop_WDR5-like"/>
</dbReference>
<dbReference type="Proteomes" id="UP001165160">
    <property type="component" value="Unassembled WGS sequence"/>
</dbReference>
<dbReference type="InterPro" id="IPR001680">
    <property type="entry name" value="WD40_rpt"/>
</dbReference>
<dbReference type="PROSITE" id="PS00678">
    <property type="entry name" value="WD_REPEATS_1"/>
    <property type="match status" value="2"/>
</dbReference>
<dbReference type="FunFam" id="2.130.10.10:FF:000228">
    <property type="entry name" value="COMPASS-like H3K4 histone methylase component WDR5A"/>
    <property type="match status" value="1"/>
</dbReference>
<dbReference type="Pfam" id="PF25175">
    <property type="entry name" value="Beta-prop_WDR5"/>
    <property type="match status" value="1"/>
</dbReference>
<feature type="repeat" description="WD" evidence="3">
    <location>
        <begin position="123"/>
        <end position="164"/>
    </location>
</feature>
<accession>A0A9W7B3Y4</accession>
<dbReference type="AlphaFoldDB" id="A0A9W7B3Y4"/>
<dbReference type="SUPFAM" id="SSF50978">
    <property type="entry name" value="WD40 repeat-like"/>
    <property type="match status" value="1"/>
</dbReference>
<feature type="region of interest" description="Disordered" evidence="4">
    <location>
        <begin position="1"/>
        <end position="26"/>
    </location>
</feature>
<name>A0A9W7B3Y4_9STRA</name>
<feature type="repeat" description="WD" evidence="3">
    <location>
        <begin position="55"/>
        <end position="78"/>
    </location>
</feature>
<dbReference type="InterPro" id="IPR020472">
    <property type="entry name" value="WD40_PAC1"/>
</dbReference>
<keyword evidence="7" id="KW-1185">Reference proteome</keyword>
<dbReference type="PRINTS" id="PR00320">
    <property type="entry name" value="GPROTEINBRPT"/>
</dbReference>
<proteinExistence type="predicted"/>
<evidence type="ECO:0000256" key="1">
    <source>
        <dbReference type="ARBA" id="ARBA00022574"/>
    </source>
</evidence>
<evidence type="ECO:0000256" key="2">
    <source>
        <dbReference type="ARBA" id="ARBA00022737"/>
    </source>
</evidence>
<evidence type="ECO:0000256" key="4">
    <source>
        <dbReference type="SAM" id="MobiDB-lite"/>
    </source>
</evidence>
<evidence type="ECO:0000313" key="7">
    <source>
        <dbReference type="Proteomes" id="UP001165160"/>
    </source>
</evidence>